<name>A0A317T700_9CHLB</name>
<protein>
    <recommendedName>
        <fullName evidence="6">Gas vesicle protein GvpFL</fullName>
    </recommendedName>
</protein>
<proteinExistence type="inferred from homology"/>
<keyword evidence="5" id="KW-1185">Reference proteome</keyword>
<evidence type="ECO:0000256" key="3">
    <source>
        <dbReference type="ARBA" id="ARBA00035643"/>
    </source>
</evidence>
<evidence type="ECO:0000313" key="5">
    <source>
        <dbReference type="Proteomes" id="UP000246278"/>
    </source>
</evidence>
<keyword evidence="1" id="KW-0304">Gas vesicle</keyword>
<dbReference type="GO" id="GO:0031411">
    <property type="term" value="C:gas vesicle"/>
    <property type="evidence" value="ECO:0007669"/>
    <property type="project" value="UniProtKB-SubCell"/>
</dbReference>
<evidence type="ECO:0000256" key="1">
    <source>
        <dbReference type="ARBA" id="ARBA00022987"/>
    </source>
</evidence>
<dbReference type="GO" id="GO:0031412">
    <property type="term" value="P:gas vesicle organization"/>
    <property type="evidence" value="ECO:0007669"/>
    <property type="project" value="InterPro"/>
</dbReference>
<dbReference type="RefSeq" id="WP_110022872.1">
    <property type="nucleotide sequence ID" value="NZ_PDNZ01000003.1"/>
</dbReference>
<reference evidence="5" key="1">
    <citation type="submission" date="2017-10" db="EMBL/GenBank/DDBJ databases">
        <authorList>
            <person name="Gaisin V.A."/>
            <person name="Rysina M.S."/>
            <person name="Grouzdev D.S."/>
        </authorList>
    </citation>
    <scope>NUCLEOTIDE SEQUENCE [LARGE SCALE GENOMIC DNA]</scope>
    <source>
        <strain evidence="5">V1</strain>
    </source>
</reference>
<accession>A0A317T700</accession>
<dbReference type="Pfam" id="PF06386">
    <property type="entry name" value="GvpL_GvpF"/>
    <property type="match status" value="1"/>
</dbReference>
<dbReference type="PANTHER" id="PTHR36852:SF1">
    <property type="entry name" value="PROTEIN GVPL 2"/>
    <property type="match status" value="1"/>
</dbReference>
<dbReference type="OrthoDB" id="598329at2"/>
<dbReference type="Proteomes" id="UP000246278">
    <property type="component" value="Unassembled WGS sequence"/>
</dbReference>
<evidence type="ECO:0000256" key="2">
    <source>
        <dbReference type="ARBA" id="ARBA00035108"/>
    </source>
</evidence>
<organism evidence="4 5">
    <name type="scientific">Prosthecochloris marina</name>
    <dbReference type="NCBI Taxonomy" id="2017681"/>
    <lineage>
        <taxon>Bacteria</taxon>
        <taxon>Pseudomonadati</taxon>
        <taxon>Chlorobiota</taxon>
        <taxon>Chlorobiia</taxon>
        <taxon>Chlorobiales</taxon>
        <taxon>Chlorobiaceae</taxon>
        <taxon>Prosthecochloris</taxon>
    </lineage>
</organism>
<evidence type="ECO:0008006" key="6">
    <source>
        <dbReference type="Google" id="ProtNLM"/>
    </source>
</evidence>
<sequence length="260" mass="29655">MGECIYVYCVTQEPCHLIEQCKLNVDLYSLEHHGLRAVARTVSTDDFAETKFQENVKNTVWLKTWALEHHEVLASFVGVVTFLPFKFATVFHSEKNVLAMLDKHEMAMKGRLRKLTGMLEYGVKARVDDDAVKGHVATISPEVRAFDQELAESSPGKAFFLKKKKEIILEHEVQSFFERHMRESMLYLASHAQENTLPACEMADSDGNNGLKAEFLVKQAEKEVFLHEFEARKRVLGVCGIHLECTGPWPPYNFADFSVQ</sequence>
<evidence type="ECO:0000313" key="4">
    <source>
        <dbReference type="EMBL" id="PWW82398.1"/>
    </source>
</evidence>
<dbReference type="InterPro" id="IPR009430">
    <property type="entry name" value="GvpL/GvpF"/>
</dbReference>
<gene>
    <name evidence="4" type="ORF">CR164_05200</name>
</gene>
<comment type="subcellular location">
    <subcellularLocation>
        <location evidence="2">Gas vesicle</location>
    </subcellularLocation>
</comment>
<comment type="caution">
    <text evidence="4">The sequence shown here is derived from an EMBL/GenBank/DDBJ whole genome shotgun (WGS) entry which is preliminary data.</text>
</comment>
<dbReference type="PANTHER" id="PTHR36852">
    <property type="entry name" value="PROTEIN GVPL 2"/>
    <property type="match status" value="1"/>
</dbReference>
<dbReference type="AlphaFoldDB" id="A0A317T700"/>
<dbReference type="EMBL" id="PDNZ01000003">
    <property type="protein sequence ID" value="PWW82398.1"/>
    <property type="molecule type" value="Genomic_DNA"/>
</dbReference>
<comment type="similarity">
    <text evidence="3">Belongs to the gas vesicle GvpF/GvpL family.</text>
</comment>